<reference evidence="2 3" key="1">
    <citation type="journal article" date="2014" name="PLoS Genet.">
        <title>Phylogenetically driven sequencing of extremely halophilic archaea reveals strategies for static and dynamic osmo-response.</title>
        <authorList>
            <person name="Becker E.A."/>
            <person name="Seitzer P.M."/>
            <person name="Tritt A."/>
            <person name="Larsen D."/>
            <person name="Krusor M."/>
            <person name="Yao A.I."/>
            <person name="Wu D."/>
            <person name="Madern D."/>
            <person name="Eisen J.A."/>
            <person name="Darling A.E."/>
            <person name="Facciotti M.T."/>
        </authorList>
    </citation>
    <scope>NUCLEOTIDE SEQUENCE [LARGE SCALE GENOMIC DNA]</scope>
    <source>
        <strain evidence="2 3">DSM 14210</strain>
    </source>
</reference>
<feature type="region of interest" description="Disordered" evidence="1">
    <location>
        <begin position="254"/>
        <end position="273"/>
    </location>
</feature>
<dbReference type="EMBL" id="AOJD01000032">
    <property type="protein sequence ID" value="ELZ38888.1"/>
    <property type="molecule type" value="Genomic_DNA"/>
</dbReference>
<dbReference type="AlphaFoldDB" id="M0DVN2"/>
<dbReference type="Proteomes" id="UP000011523">
    <property type="component" value="Unassembled WGS sequence"/>
</dbReference>
<sequence length="273" mass="31331">MFRVATTESPSEFAGVDADADLDEGSYRPALVKLVEDVRDSERQLLAGFDSRRAILLWTQELAVRTLGEMPQDWFYQIARQFRGVPSSAHERTLVSALLRPENRTRELDEAKAREFRRQLSAKTIRPAAHRAFRELRADAGEYVDDGSDDQHAPGKQQYVAMRPSIHELHENQRTTLEELLDGFEDRESILGWGHDLELATHGEMDEEFVTRCYGERSTRKLLTSTESADRRGRELFAAHYLIPVFNRGVRDLAGRAKEQADEEQEERKTSKL</sequence>
<accession>M0DVN2</accession>
<gene>
    <name evidence="2" type="ORF">C472_05728</name>
</gene>
<keyword evidence="3" id="KW-1185">Reference proteome</keyword>
<dbReference type="PATRIC" id="fig|1227485.3.peg.1103"/>
<comment type="caution">
    <text evidence="2">The sequence shown here is derived from an EMBL/GenBank/DDBJ whole genome shotgun (WGS) entry which is preliminary data.</text>
</comment>
<evidence type="ECO:0000313" key="2">
    <source>
        <dbReference type="EMBL" id="ELZ38888.1"/>
    </source>
</evidence>
<organism evidence="2 3">
    <name type="scientific">Halorubrum tebenquichense DSM 14210</name>
    <dbReference type="NCBI Taxonomy" id="1227485"/>
    <lineage>
        <taxon>Archaea</taxon>
        <taxon>Methanobacteriati</taxon>
        <taxon>Methanobacteriota</taxon>
        <taxon>Stenosarchaea group</taxon>
        <taxon>Halobacteria</taxon>
        <taxon>Halobacteriales</taxon>
        <taxon>Haloferacaceae</taxon>
        <taxon>Halorubrum</taxon>
    </lineage>
</organism>
<evidence type="ECO:0000256" key="1">
    <source>
        <dbReference type="SAM" id="MobiDB-lite"/>
    </source>
</evidence>
<protein>
    <submittedName>
        <fullName evidence="2">Uncharacterized protein</fullName>
    </submittedName>
</protein>
<name>M0DVN2_9EURY</name>
<evidence type="ECO:0000313" key="3">
    <source>
        <dbReference type="Proteomes" id="UP000011523"/>
    </source>
</evidence>
<proteinExistence type="predicted"/>